<protein>
    <submittedName>
        <fullName evidence="2">Methyltransferase FkbM</fullName>
    </submittedName>
</protein>
<evidence type="ECO:0000259" key="1">
    <source>
        <dbReference type="Pfam" id="PF05050"/>
    </source>
</evidence>
<keyword evidence="2" id="KW-0808">Transferase</keyword>
<accession>A0A2A7S6M6</accession>
<comment type="caution">
    <text evidence="2">The sequence shown here is derived from an EMBL/GenBank/DDBJ whole genome shotgun (WGS) entry which is preliminary data.</text>
</comment>
<reference evidence="3" key="1">
    <citation type="submission" date="2017-09" db="EMBL/GenBank/DDBJ databases">
        <title>FDA dAtabase for Regulatory Grade micrObial Sequences (FDA-ARGOS): Supporting development and validation of Infectious Disease Dx tests.</title>
        <authorList>
            <person name="Minogue T."/>
            <person name="Wolcott M."/>
            <person name="Wasieloski L."/>
            <person name="Aguilar W."/>
            <person name="Moore D."/>
            <person name="Tallon L."/>
            <person name="Sadzewicz L."/>
            <person name="Ott S."/>
            <person name="Zhao X."/>
            <person name="Nagaraj S."/>
            <person name="Vavikolanu K."/>
            <person name="Aluvathingal J."/>
            <person name="Nadendla S."/>
            <person name="Sichtig H."/>
        </authorList>
    </citation>
    <scope>NUCLEOTIDE SEQUENCE [LARGE SCALE GENOMIC DNA]</scope>
    <source>
        <strain evidence="3">FDAARGOS_390</strain>
    </source>
</reference>
<feature type="domain" description="Methyltransferase FkbM" evidence="1">
    <location>
        <begin position="72"/>
        <end position="236"/>
    </location>
</feature>
<dbReference type="Gene3D" id="3.40.50.150">
    <property type="entry name" value="Vaccinia Virus protein VP39"/>
    <property type="match status" value="1"/>
</dbReference>
<dbReference type="Pfam" id="PF05050">
    <property type="entry name" value="Methyltransf_21"/>
    <property type="match status" value="1"/>
</dbReference>
<sequence length="266" mass="29140">MKISYIVASTVHGTLIVNRNDENQSEQYGTYGVGFNLLETGGFYKSDIDLLVSVLHLKKRQLKGKRKIVAIDCGANIGVHTIELARELSETGSVVAIEAQKAIYYALCGNIAINNCFNVDARNVAVGAEDGVLKVPHVDYQKKSSFGSLELRKADSNEDIGQAPDYDRGYDVPLVRIDSLRQDHVDLVKIDVEGMEQEVIKGAIRTLESSRPVLFIEKIKSDFAQIESSLLSLGYEVLDVGPNVLAVHEADADLAGIRELVANPPR</sequence>
<evidence type="ECO:0000313" key="2">
    <source>
        <dbReference type="EMBL" id="PEH38880.1"/>
    </source>
</evidence>
<keyword evidence="2" id="KW-0489">Methyltransferase</keyword>
<evidence type="ECO:0000313" key="3">
    <source>
        <dbReference type="Proteomes" id="UP000220629"/>
    </source>
</evidence>
<organism evidence="2 3">
    <name type="scientific">Burkholderia gladioli</name>
    <name type="common">Pseudomonas marginata</name>
    <name type="synonym">Phytomonas marginata</name>
    <dbReference type="NCBI Taxonomy" id="28095"/>
    <lineage>
        <taxon>Bacteria</taxon>
        <taxon>Pseudomonadati</taxon>
        <taxon>Pseudomonadota</taxon>
        <taxon>Betaproteobacteria</taxon>
        <taxon>Burkholderiales</taxon>
        <taxon>Burkholderiaceae</taxon>
        <taxon>Burkholderia</taxon>
    </lineage>
</organism>
<proteinExistence type="predicted"/>
<dbReference type="GO" id="GO:0008168">
    <property type="term" value="F:methyltransferase activity"/>
    <property type="evidence" value="ECO:0007669"/>
    <property type="project" value="UniProtKB-KW"/>
</dbReference>
<dbReference type="AlphaFoldDB" id="A0A2A7S6M6"/>
<dbReference type="EMBL" id="PDDY01000004">
    <property type="protein sequence ID" value="PEH38880.1"/>
    <property type="molecule type" value="Genomic_DNA"/>
</dbReference>
<dbReference type="GO" id="GO:0032259">
    <property type="term" value="P:methylation"/>
    <property type="evidence" value="ECO:0007669"/>
    <property type="project" value="UniProtKB-KW"/>
</dbReference>
<dbReference type="InterPro" id="IPR052514">
    <property type="entry name" value="SAM-dependent_MTase"/>
</dbReference>
<dbReference type="Proteomes" id="UP000220629">
    <property type="component" value="Unassembled WGS sequence"/>
</dbReference>
<dbReference type="PANTHER" id="PTHR34203:SF15">
    <property type="entry name" value="SLL1173 PROTEIN"/>
    <property type="match status" value="1"/>
</dbReference>
<dbReference type="InterPro" id="IPR029063">
    <property type="entry name" value="SAM-dependent_MTases_sf"/>
</dbReference>
<dbReference type="InterPro" id="IPR006342">
    <property type="entry name" value="FkbM_mtfrase"/>
</dbReference>
<gene>
    <name evidence="2" type="ORF">CRM94_31610</name>
</gene>
<dbReference type="NCBIfam" id="TIGR01444">
    <property type="entry name" value="fkbM_fam"/>
    <property type="match status" value="1"/>
</dbReference>
<name>A0A2A7S6M6_BURGA</name>
<dbReference type="SUPFAM" id="SSF53335">
    <property type="entry name" value="S-adenosyl-L-methionine-dependent methyltransferases"/>
    <property type="match status" value="1"/>
</dbReference>
<dbReference type="PANTHER" id="PTHR34203">
    <property type="entry name" value="METHYLTRANSFERASE, FKBM FAMILY PROTEIN"/>
    <property type="match status" value="1"/>
</dbReference>
<dbReference type="RefSeq" id="WP_098154222.1">
    <property type="nucleotide sequence ID" value="NZ_CP065595.1"/>
</dbReference>